<dbReference type="Pfam" id="PF13590">
    <property type="entry name" value="DUF4136"/>
    <property type="match status" value="1"/>
</dbReference>
<evidence type="ECO:0000313" key="4">
    <source>
        <dbReference type="Proteomes" id="UP000239907"/>
    </source>
</evidence>
<evidence type="ECO:0000313" key="3">
    <source>
        <dbReference type="EMBL" id="PQJ29343.1"/>
    </source>
</evidence>
<name>A0A2S7U591_9BACT</name>
<dbReference type="Gene3D" id="3.30.160.670">
    <property type="match status" value="1"/>
</dbReference>
<dbReference type="PROSITE" id="PS51257">
    <property type="entry name" value="PROKAR_LIPOPROTEIN"/>
    <property type="match status" value="1"/>
</dbReference>
<accession>A0A2S7U591</accession>
<comment type="caution">
    <text evidence="3">The sequence shown here is derived from an EMBL/GenBank/DDBJ whole genome shotgun (WGS) entry which is preliminary data.</text>
</comment>
<keyword evidence="1" id="KW-0732">Signal</keyword>
<dbReference type="EMBL" id="MQWA01000001">
    <property type="protein sequence ID" value="PQJ29343.1"/>
    <property type="molecule type" value="Genomic_DNA"/>
</dbReference>
<feature type="chain" id="PRO_5015592902" description="DUF4136 domain-containing protein" evidence="1">
    <location>
        <begin position="22"/>
        <end position="183"/>
    </location>
</feature>
<sequence length="183" mass="19834">MTALRLLAVAACAAVFTSCSSSVDMPKGNSKGYTSARLVKRAPDSSAITSTREKRVHSLIQDNIQAQFKARGMGYNAPHADLVVGYMVVYQDNAMTTSFDDYFGYGRDGSEILDVAHKKGVIDGNRPDYFERAGLVVDVIDAKTNKLMFRNVSVGDIVNGASDAQRKQLVANAVNEALAPFFK</sequence>
<feature type="signal peptide" evidence="1">
    <location>
        <begin position="1"/>
        <end position="21"/>
    </location>
</feature>
<dbReference type="RefSeq" id="WP_105043841.1">
    <property type="nucleotide sequence ID" value="NZ_MQWA01000001.1"/>
</dbReference>
<organism evidence="3 4">
    <name type="scientific">Rubritalea profundi</name>
    <dbReference type="NCBI Taxonomy" id="1658618"/>
    <lineage>
        <taxon>Bacteria</taxon>
        <taxon>Pseudomonadati</taxon>
        <taxon>Verrucomicrobiota</taxon>
        <taxon>Verrucomicrobiia</taxon>
        <taxon>Verrucomicrobiales</taxon>
        <taxon>Rubritaleaceae</taxon>
        <taxon>Rubritalea</taxon>
    </lineage>
</organism>
<dbReference type="Proteomes" id="UP000239907">
    <property type="component" value="Unassembled WGS sequence"/>
</dbReference>
<protein>
    <recommendedName>
        <fullName evidence="2">DUF4136 domain-containing protein</fullName>
    </recommendedName>
</protein>
<gene>
    <name evidence="3" type="ORF">BSZ32_13170</name>
</gene>
<dbReference type="InterPro" id="IPR025411">
    <property type="entry name" value="DUF4136"/>
</dbReference>
<feature type="domain" description="DUF4136" evidence="2">
    <location>
        <begin position="56"/>
        <end position="181"/>
    </location>
</feature>
<dbReference type="AlphaFoldDB" id="A0A2S7U591"/>
<keyword evidence="4" id="KW-1185">Reference proteome</keyword>
<dbReference type="OrthoDB" id="195529at2"/>
<evidence type="ECO:0000259" key="2">
    <source>
        <dbReference type="Pfam" id="PF13590"/>
    </source>
</evidence>
<proteinExistence type="predicted"/>
<reference evidence="3 4" key="1">
    <citation type="submission" date="2016-12" db="EMBL/GenBank/DDBJ databases">
        <title>Study of bacterial adaptation to deep sea.</title>
        <authorList>
            <person name="Song J."/>
            <person name="Yoshizawa S."/>
            <person name="Kogure K."/>
        </authorList>
    </citation>
    <scope>NUCLEOTIDE SEQUENCE [LARGE SCALE GENOMIC DNA]</scope>
    <source>
        <strain evidence="3 4">SAORIC-165</strain>
    </source>
</reference>
<evidence type="ECO:0000256" key="1">
    <source>
        <dbReference type="SAM" id="SignalP"/>
    </source>
</evidence>